<dbReference type="CDD" id="cd03232">
    <property type="entry name" value="ABCG_PDR_domain2"/>
    <property type="match status" value="1"/>
</dbReference>
<reference evidence="11 12" key="1">
    <citation type="submission" date="2018-12" db="EMBL/GenBank/DDBJ databases">
        <title>Draft genome sequence of Xylaria grammica IHI A82.</title>
        <authorList>
            <person name="Buettner E."/>
            <person name="Kellner H."/>
        </authorList>
    </citation>
    <scope>NUCLEOTIDE SEQUENCE [LARGE SCALE GENOMIC DNA]</scope>
    <source>
        <strain evidence="11 12">IHI A82</strain>
    </source>
</reference>
<name>A0A439CX50_9PEZI</name>
<evidence type="ECO:0000256" key="1">
    <source>
        <dbReference type="ARBA" id="ARBA00004141"/>
    </source>
</evidence>
<feature type="transmembrane region" description="Helical" evidence="9">
    <location>
        <begin position="355"/>
        <end position="374"/>
    </location>
</feature>
<evidence type="ECO:0000256" key="4">
    <source>
        <dbReference type="ARBA" id="ARBA00022692"/>
    </source>
</evidence>
<evidence type="ECO:0000256" key="5">
    <source>
        <dbReference type="ARBA" id="ARBA00022741"/>
    </source>
</evidence>
<keyword evidence="6" id="KW-0067">ATP-binding</keyword>
<dbReference type="SMART" id="SM00382">
    <property type="entry name" value="AAA"/>
    <property type="match status" value="1"/>
</dbReference>
<dbReference type="PROSITE" id="PS50893">
    <property type="entry name" value="ABC_TRANSPORTER_2"/>
    <property type="match status" value="1"/>
</dbReference>
<dbReference type="InterPro" id="IPR003439">
    <property type="entry name" value="ABC_transporter-like_ATP-bd"/>
</dbReference>
<dbReference type="PANTHER" id="PTHR19241">
    <property type="entry name" value="ATP-BINDING CASSETTE TRANSPORTER"/>
    <property type="match status" value="1"/>
</dbReference>
<evidence type="ECO:0000256" key="2">
    <source>
        <dbReference type="ARBA" id="ARBA00006012"/>
    </source>
</evidence>
<keyword evidence="4 9" id="KW-0812">Transmembrane</keyword>
<evidence type="ECO:0000256" key="9">
    <source>
        <dbReference type="SAM" id="Phobius"/>
    </source>
</evidence>
<keyword evidence="12" id="KW-1185">Reference proteome</keyword>
<dbReference type="Gene3D" id="3.40.50.300">
    <property type="entry name" value="P-loop containing nucleotide triphosphate hydrolases"/>
    <property type="match status" value="1"/>
</dbReference>
<dbReference type="InterPro" id="IPR027417">
    <property type="entry name" value="P-loop_NTPase"/>
</dbReference>
<keyword evidence="5" id="KW-0547">Nucleotide-binding</keyword>
<dbReference type="GO" id="GO:0005524">
    <property type="term" value="F:ATP binding"/>
    <property type="evidence" value="ECO:0007669"/>
    <property type="project" value="UniProtKB-KW"/>
</dbReference>
<evidence type="ECO:0000313" key="12">
    <source>
        <dbReference type="Proteomes" id="UP000286045"/>
    </source>
</evidence>
<keyword evidence="7 9" id="KW-1133">Transmembrane helix</keyword>
<evidence type="ECO:0000256" key="6">
    <source>
        <dbReference type="ARBA" id="ARBA00022840"/>
    </source>
</evidence>
<keyword evidence="3" id="KW-0813">Transport</keyword>
<accession>A0A439CX50</accession>
<dbReference type="InterPro" id="IPR034003">
    <property type="entry name" value="ABCG_PDR_2"/>
</dbReference>
<dbReference type="STRING" id="363999.A0A439CX50"/>
<dbReference type="Pfam" id="PF00005">
    <property type="entry name" value="ABC_tran"/>
    <property type="match status" value="1"/>
</dbReference>
<dbReference type="Pfam" id="PF01061">
    <property type="entry name" value="ABC2_membrane"/>
    <property type="match status" value="1"/>
</dbReference>
<organism evidence="11 12">
    <name type="scientific">Xylaria grammica</name>
    <dbReference type="NCBI Taxonomy" id="363999"/>
    <lineage>
        <taxon>Eukaryota</taxon>
        <taxon>Fungi</taxon>
        <taxon>Dikarya</taxon>
        <taxon>Ascomycota</taxon>
        <taxon>Pezizomycotina</taxon>
        <taxon>Sordariomycetes</taxon>
        <taxon>Xylariomycetidae</taxon>
        <taxon>Xylariales</taxon>
        <taxon>Xylariaceae</taxon>
        <taxon>Xylaria</taxon>
    </lineage>
</organism>
<dbReference type="GO" id="GO:0016887">
    <property type="term" value="F:ATP hydrolysis activity"/>
    <property type="evidence" value="ECO:0007669"/>
    <property type="project" value="InterPro"/>
</dbReference>
<gene>
    <name evidence="11" type="ORF">EKO27_g8395</name>
</gene>
<evidence type="ECO:0000256" key="8">
    <source>
        <dbReference type="ARBA" id="ARBA00023136"/>
    </source>
</evidence>
<evidence type="ECO:0000256" key="7">
    <source>
        <dbReference type="ARBA" id="ARBA00022989"/>
    </source>
</evidence>
<dbReference type="FunFam" id="3.40.50.300:FF:000054">
    <property type="entry name" value="ABC multidrug transporter atrF"/>
    <property type="match status" value="1"/>
</dbReference>
<dbReference type="InterPro" id="IPR013525">
    <property type="entry name" value="ABC2_TM"/>
</dbReference>
<proteinExistence type="inferred from homology"/>
<dbReference type="Proteomes" id="UP000286045">
    <property type="component" value="Unassembled WGS sequence"/>
</dbReference>
<feature type="transmembrane region" description="Helical" evidence="9">
    <location>
        <begin position="319"/>
        <end position="343"/>
    </location>
</feature>
<protein>
    <recommendedName>
        <fullName evidence="10">ABC transporter domain-containing protein</fullName>
    </recommendedName>
</protein>
<evidence type="ECO:0000313" key="11">
    <source>
        <dbReference type="EMBL" id="RWA06706.1"/>
    </source>
</evidence>
<comment type="caution">
    <text evidence="11">The sequence shown here is derived from an EMBL/GenBank/DDBJ whole genome shotgun (WGS) entry which is preliminary data.</text>
</comment>
<dbReference type="EMBL" id="RYZI01000315">
    <property type="protein sequence ID" value="RWA06706.1"/>
    <property type="molecule type" value="Genomic_DNA"/>
</dbReference>
<dbReference type="GO" id="GO:0140359">
    <property type="term" value="F:ABC-type transporter activity"/>
    <property type="evidence" value="ECO:0007669"/>
    <property type="project" value="InterPro"/>
</dbReference>
<evidence type="ECO:0000256" key="3">
    <source>
        <dbReference type="ARBA" id="ARBA00022448"/>
    </source>
</evidence>
<dbReference type="AlphaFoldDB" id="A0A439CX50"/>
<comment type="subcellular location">
    <subcellularLocation>
        <location evidence="1">Membrane</location>
        <topology evidence="1">Multi-pass membrane protein</topology>
    </subcellularLocation>
</comment>
<feature type="domain" description="ABC transporter" evidence="10">
    <location>
        <begin position="584"/>
        <end position="826"/>
    </location>
</feature>
<comment type="similarity">
    <text evidence="2">Belongs to the ABC transporter superfamily. ABCG family. PDR (TC 3.A.1.205) subfamily.</text>
</comment>
<evidence type="ECO:0000259" key="10">
    <source>
        <dbReference type="PROSITE" id="PS50893"/>
    </source>
</evidence>
<dbReference type="InterPro" id="IPR003593">
    <property type="entry name" value="AAA+_ATPase"/>
</dbReference>
<feature type="transmembrane region" description="Helical" evidence="9">
    <location>
        <begin position="466"/>
        <end position="483"/>
    </location>
</feature>
<dbReference type="GO" id="GO:0016020">
    <property type="term" value="C:membrane"/>
    <property type="evidence" value="ECO:0007669"/>
    <property type="project" value="UniProtKB-SubCell"/>
</dbReference>
<feature type="transmembrane region" description="Helical" evidence="9">
    <location>
        <begin position="428"/>
        <end position="446"/>
    </location>
</feature>
<keyword evidence="8 9" id="KW-0472">Membrane</keyword>
<sequence length="932" mass="103960">MISKTMRRVQDQLSRYAEEVSLFGVNYGVDSNGLLHPLAHQCISFDNPHQRCSDAVIYQAELDVHFPDLALGETLAVAAAVRKRQNGTKVGSEEASNSDHESSQCPSSSAALAAAIFGLGDSYQTLIGSEMIRGVSGGEKKRTIVTTRKRSAVTRGTCVMVSLYQASPAIYDQCDKVPLLYKGRQIYFGPADHAVRYFDNLSFVKSERPSTPDPLTALTHPTERVNTVKQGFESKAPRSLEDPVGVWLKSAEREALIEKIEGYNAEHPIGQDAVHRYHSGRVAAISSDIRPPTSPYSVSTRRQIAICVQRGFWRLRNNYVPIVSGVTGNTILAIIVGSVFFNLPDTTGSFTRRAVLLFYSIVINACISAFEWAARPIVEKHRAYKFYHPYVESIASILCDIPNKFLTSVGFNLPIYFMSGLRRTPGHFFIFYLFSFTCLLTMSMFFRMVGSLSSTLEQSMAPAADLMLLFIIYAGFVIPAKYMRPWLCWLKWINPISYAYESLMINEFSVTSGVEYIPAQRSKGEVLLFRRGRTSRTAAAICDEESPNPITMLPVSPSEKMETMTPKGTHSGIFDALQKQTAIFHWDGICFDIKTKGGKKRILNDIDGWVKPGTLTALMGTTGAGKTSLLDALACRTTVGVVSGAAYIDGKPRDDSFQRKTGYVQQNDTHLSTHIVREALAFSALLRQRRTTPKAEKLQYVEHVLEALDMQSFADAVIGVPGKGLNVEQRKRLSIAVEIASKPELLLFLDEPTSGLDSQTAWSICSLLRRLADNRQAILRTIHQLSPQLFNMFDRLLLLERGGCTLYFSDIDDNSSTLIQYFERQGARKCGAEENPAEWVLDVTGTHGASQSGVSYFEKWRNSPERAKVKSQLAEMKEGSFSLNLVSIPLNFLRNTRRRDCLSFRLPLIELFKNIGVIQSIFIPRQLCLLGW</sequence>
<dbReference type="SUPFAM" id="SSF52540">
    <property type="entry name" value="P-loop containing nucleoside triphosphate hydrolases"/>
    <property type="match status" value="1"/>
</dbReference>